<dbReference type="AlphaFoldDB" id="A0A5C8UNC5"/>
<evidence type="ECO:0000259" key="1">
    <source>
        <dbReference type="Pfam" id="PF06259"/>
    </source>
</evidence>
<accession>A0A5C8UNC5</accession>
<organism evidence="2 3">
    <name type="scientific">Lacisediminihabitans profunda</name>
    <dbReference type="NCBI Taxonomy" id="2594790"/>
    <lineage>
        <taxon>Bacteria</taxon>
        <taxon>Bacillati</taxon>
        <taxon>Actinomycetota</taxon>
        <taxon>Actinomycetes</taxon>
        <taxon>Micrococcales</taxon>
        <taxon>Microbacteriaceae</taxon>
        <taxon>Lacisediminihabitans</taxon>
    </lineage>
</organism>
<sequence length="442" mass="46131">MHNLVSQISTADPSVQDPTGISSAIGPYLTPAQQGGVTVLPSAVDPSLLPKLGGMALLDQLALLPGSDISRFVSQNPAKVSQLLANPPSARSTSALWAGLSKSSQRALMRSAPQLVGNLDGVPFDVRDAANRRYLHQSLSRLEASIAAGAGRATLVADRHHLDILKQVQRTLKRAAGDPPRQLITFDPRGEARAAVVVGNLETADYVSYLVPGMFFTVQGQMYDWTAIAQDLNTEQKSWIARLAKTDKSMVGKTTATVSWIGYTTPGALDIGSLDRANEGARLLGNALVGIQTVREGSEPFVTLVTHSYGSTAAMIELAKGGVSVDALAIVGSPGSATQSAAKLSVRNDNVFVGEAAWDPVVNTAFYGSDPGSPSFGAKKMSVAGGVDVITRKPLAAAVGHLGYFDAGTEAMRNLALIGIDESSLVTDGTLADASRTIASAR</sequence>
<dbReference type="Pfam" id="PF06259">
    <property type="entry name" value="Abhydrolase_8"/>
    <property type="match status" value="1"/>
</dbReference>
<dbReference type="Proteomes" id="UP000321379">
    <property type="component" value="Unassembled WGS sequence"/>
</dbReference>
<name>A0A5C8UNC5_9MICO</name>
<comment type="caution">
    <text evidence="2">The sequence shown here is derived from an EMBL/GenBank/DDBJ whole genome shotgun (WGS) entry which is preliminary data.</text>
</comment>
<gene>
    <name evidence="2" type="ORF">FVP33_11300</name>
</gene>
<reference evidence="2 3" key="1">
    <citation type="submission" date="2019-08" db="EMBL/GenBank/DDBJ databases">
        <title>Bacterial whole genome sequence for Glaciihabitans sp. CHu50b-6-2.</title>
        <authorList>
            <person name="Jin L."/>
        </authorList>
    </citation>
    <scope>NUCLEOTIDE SEQUENCE [LARGE SCALE GENOMIC DNA]</scope>
    <source>
        <strain evidence="2 3">CHu50b-6-2</strain>
    </source>
</reference>
<evidence type="ECO:0000313" key="3">
    <source>
        <dbReference type="Proteomes" id="UP000321379"/>
    </source>
</evidence>
<dbReference type="InterPro" id="IPR010427">
    <property type="entry name" value="DUF1023"/>
</dbReference>
<feature type="domain" description="DUF1023" evidence="1">
    <location>
        <begin position="187"/>
        <end position="365"/>
    </location>
</feature>
<protein>
    <recommendedName>
        <fullName evidence="1">DUF1023 domain-containing protein</fullName>
    </recommendedName>
</protein>
<proteinExistence type="predicted"/>
<keyword evidence="3" id="KW-1185">Reference proteome</keyword>
<evidence type="ECO:0000313" key="2">
    <source>
        <dbReference type="EMBL" id="TXN29733.1"/>
    </source>
</evidence>
<dbReference type="EMBL" id="VRMG01000008">
    <property type="protein sequence ID" value="TXN29733.1"/>
    <property type="molecule type" value="Genomic_DNA"/>
</dbReference>